<evidence type="ECO:0000259" key="2">
    <source>
        <dbReference type="PROSITE" id="PS50175"/>
    </source>
</evidence>
<dbReference type="PROSITE" id="PS50088">
    <property type="entry name" value="ANK_REPEAT"/>
    <property type="match status" value="3"/>
</dbReference>
<dbReference type="SUPFAM" id="SSF48403">
    <property type="entry name" value="Ankyrin repeat"/>
    <property type="match status" value="1"/>
</dbReference>
<dbReference type="PROSITE" id="PS50175">
    <property type="entry name" value="ASP_PROT_RETROV"/>
    <property type="match status" value="1"/>
</dbReference>
<dbReference type="Gene3D" id="1.25.40.20">
    <property type="entry name" value="Ankyrin repeat-containing domain"/>
    <property type="match status" value="2"/>
</dbReference>
<name>A0ABN7SDS4_OIKDI</name>
<dbReference type="PROSITE" id="PS50297">
    <property type="entry name" value="ANK_REP_REGION"/>
    <property type="match status" value="3"/>
</dbReference>
<dbReference type="InterPro" id="IPR001995">
    <property type="entry name" value="Peptidase_A2_cat"/>
</dbReference>
<evidence type="ECO:0000256" key="1">
    <source>
        <dbReference type="PROSITE-ProRule" id="PRU00023"/>
    </source>
</evidence>
<dbReference type="CDD" id="cd00063">
    <property type="entry name" value="FN3"/>
    <property type="match status" value="1"/>
</dbReference>
<organism evidence="3 4">
    <name type="scientific">Oikopleura dioica</name>
    <name type="common">Tunicate</name>
    <dbReference type="NCBI Taxonomy" id="34765"/>
    <lineage>
        <taxon>Eukaryota</taxon>
        <taxon>Metazoa</taxon>
        <taxon>Chordata</taxon>
        <taxon>Tunicata</taxon>
        <taxon>Appendicularia</taxon>
        <taxon>Copelata</taxon>
        <taxon>Oikopleuridae</taxon>
        <taxon>Oikopleura</taxon>
    </lineage>
</organism>
<feature type="repeat" description="ANK" evidence="1">
    <location>
        <begin position="287"/>
        <end position="319"/>
    </location>
</feature>
<feature type="domain" description="Peptidase A2" evidence="2">
    <location>
        <begin position="304"/>
        <end position="320"/>
    </location>
</feature>
<evidence type="ECO:0000313" key="4">
    <source>
        <dbReference type="Proteomes" id="UP001158576"/>
    </source>
</evidence>
<dbReference type="InterPro" id="IPR003961">
    <property type="entry name" value="FN3_dom"/>
</dbReference>
<dbReference type="InterPro" id="IPR036116">
    <property type="entry name" value="FN3_sf"/>
</dbReference>
<feature type="repeat" description="ANK" evidence="1">
    <location>
        <begin position="250"/>
        <end position="286"/>
    </location>
</feature>
<dbReference type="Gene3D" id="2.60.40.10">
    <property type="entry name" value="Immunoglobulins"/>
    <property type="match status" value="1"/>
</dbReference>
<dbReference type="InterPro" id="IPR002110">
    <property type="entry name" value="Ankyrin_rpt"/>
</dbReference>
<dbReference type="InterPro" id="IPR036770">
    <property type="entry name" value="Ankyrin_rpt-contain_sf"/>
</dbReference>
<reference evidence="3 4" key="1">
    <citation type="submission" date="2021-04" db="EMBL/GenBank/DDBJ databases">
        <authorList>
            <person name="Bliznina A."/>
        </authorList>
    </citation>
    <scope>NUCLEOTIDE SEQUENCE [LARGE SCALE GENOMIC DNA]</scope>
</reference>
<dbReference type="Proteomes" id="UP001158576">
    <property type="component" value="Chromosome XSR"/>
</dbReference>
<keyword evidence="4" id="KW-1185">Reference proteome</keyword>
<gene>
    <name evidence="3" type="ORF">OKIOD_LOCUS5979</name>
</gene>
<dbReference type="InterPro" id="IPR013783">
    <property type="entry name" value="Ig-like_fold"/>
</dbReference>
<dbReference type="SMART" id="SM00248">
    <property type="entry name" value="ANK"/>
    <property type="match status" value="4"/>
</dbReference>
<keyword evidence="1" id="KW-0040">ANK repeat</keyword>
<dbReference type="SUPFAM" id="SSF49265">
    <property type="entry name" value="Fibronectin type III"/>
    <property type="match status" value="1"/>
</dbReference>
<dbReference type="PANTHER" id="PTHR24183:SF1">
    <property type="entry name" value="FIBRONECTIN TYPE 3 AND ANKYRIN REPEAT DOMAINS PROTEIN 1"/>
    <property type="match status" value="1"/>
</dbReference>
<feature type="repeat" description="ANK" evidence="1">
    <location>
        <begin position="185"/>
        <end position="217"/>
    </location>
</feature>
<accession>A0ABN7SDS4</accession>
<dbReference type="EMBL" id="OU015569">
    <property type="protein sequence ID" value="CAG5095973.1"/>
    <property type="molecule type" value="Genomic_DNA"/>
</dbReference>
<dbReference type="PRINTS" id="PR01415">
    <property type="entry name" value="ANKYRIN"/>
</dbReference>
<evidence type="ECO:0000313" key="3">
    <source>
        <dbReference type="EMBL" id="CAG5095973.1"/>
    </source>
</evidence>
<protein>
    <submittedName>
        <fullName evidence="3">Oidioi.mRNA.OKI2018_I69.XSR.g14421.t1.cds</fullName>
    </submittedName>
</protein>
<proteinExistence type="predicted"/>
<dbReference type="PANTHER" id="PTHR24183">
    <property type="entry name" value="FIBRONECTIN TYPE 3 AND ANKYRIN REPEAT DOMAINS PROTEIN 1"/>
    <property type="match status" value="1"/>
</dbReference>
<dbReference type="Pfam" id="PF12796">
    <property type="entry name" value="Ank_2"/>
    <property type="match status" value="2"/>
</dbReference>
<sequence>MDLKKFASLPSIEAVDDDSASSPVLDDIKVTNCTHDAVSLRWQSLPGQNTYVIEERDSYGIGRVFVGHSTECTLRGLEPLSQHEYRLKIQTEQGTLTSGWMNAFTTKEPVGVDHLIRACRASDTYRLSVLLKELGEKGSNKKLQILNSMDAKGHTALMECSIDDFADGAAMLIEHNCDVNIQNYDGKCALTIAAQHGHTQMVNLLLENGANLACRDRSDSNLLFSATDHAGVLRIILREKVIDVNERNSSGWTPLHKVASVNLTESATSCTNLLIRAGADVNAKDANMNTPLCLAVIQSNYDACKVLLDNGADPTILNENGNSPLKLAEALQNTKGAMSRSVTSLFQSALGGF</sequence>